<name>A0ABR4XD13_9MICO</name>
<accession>A0ABR4XD13</accession>
<reference evidence="2 3" key="1">
    <citation type="submission" date="2013-08" db="EMBL/GenBank/DDBJ databases">
        <title>The genome sequence of Knoellia flava.</title>
        <authorList>
            <person name="Zhu W."/>
            <person name="Wang G."/>
        </authorList>
    </citation>
    <scope>NUCLEOTIDE SEQUENCE [LARGE SCALE GENOMIC DNA]</scope>
    <source>
        <strain evidence="2 3">TL1</strain>
    </source>
</reference>
<dbReference type="RefSeq" id="WP_035948155.1">
    <property type="nucleotide sequence ID" value="NZ_AVPI01000027.1"/>
</dbReference>
<sequence>MRTVYRVLAALVAVEVMLQASFIVYGDAGMGKYIEDGGVVDKAGMEAAFESGDAPFSEFIAFVLHGMNGMMVIPLIALLLLISSFFAKVPGGTKWAGIVLGLVVLQVALGLLGHSFPIIGALHGINALLLFSSAVWTFYRSRRVVSDAAAASDVPRERVIA</sequence>
<feature type="transmembrane region" description="Helical" evidence="1">
    <location>
        <begin position="95"/>
        <end position="112"/>
    </location>
</feature>
<dbReference type="Pfam" id="PF19728">
    <property type="entry name" value="DUF6220"/>
    <property type="match status" value="1"/>
</dbReference>
<keyword evidence="1" id="KW-0472">Membrane</keyword>
<organism evidence="2 3">
    <name type="scientific">Knoellia flava TL1</name>
    <dbReference type="NCBI Taxonomy" id="1385518"/>
    <lineage>
        <taxon>Bacteria</taxon>
        <taxon>Bacillati</taxon>
        <taxon>Actinomycetota</taxon>
        <taxon>Actinomycetes</taxon>
        <taxon>Micrococcales</taxon>
        <taxon>Intrasporangiaceae</taxon>
        <taxon>Knoellia</taxon>
    </lineage>
</organism>
<evidence type="ECO:0000313" key="2">
    <source>
        <dbReference type="EMBL" id="KGN30729.1"/>
    </source>
</evidence>
<keyword evidence="1" id="KW-0812">Transmembrane</keyword>
<comment type="caution">
    <text evidence="2">The sequence shown here is derived from an EMBL/GenBank/DDBJ whole genome shotgun (WGS) entry which is preliminary data.</text>
</comment>
<feature type="transmembrane region" description="Helical" evidence="1">
    <location>
        <begin position="7"/>
        <end position="25"/>
    </location>
</feature>
<feature type="transmembrane region" description="Helical" evidence="1">
    <location>
        <begin position="59"/>
        <end position="83"/>
    </location>
</feature>
<keyword evidence="1" id="KW-1133">Transmembrane helix</keyword>
<evidence type="ECO:0000313" key="3">
    <source>
        <dbReference type="Proteomes" id="UP000029990"/>
    </source>
</evidence>
<gene>
    <name evidence="2" type="ORF">N798_10305</name>
</gene>
<evidence type="ECO:0008006" key="4">
    <source>
        <dbReference type="Google" id="ProtNLM"/>
    </source>
</evidence>
<keyword evidence="3" id="KW-1185">Reference proteome</keyword>
<feature type="transmembrane region" description="Helical" evidence="1">
    <location>
        <begin position="118"/>
        <end position="139"/>
    </location>
</feature>
<dbReference type="InterPro" id="IPR046192">
    <property type="entry name" value="DUF6220"/>
</dbReference>
<dbReference type="EMBL" id="AVPI01000027">
    <property type="protein sequence ID" value="KGN30729.1"/>
    <property type="molecule type" value="Genomic_DNA"/>
</dbReference>
<evidence type="ECO:0000256" key="1">
    <source>
        <dbReference type="SAM" id="Phobius"/>
    </source>
</evidence>
<protein>
    <recommendedName>
        <fullName evidence="4">Cytochrome oxidase assembly protein</fullName>
    </recommendedName>
</protein>
<dbReference type="Proteomes" id="UP000029990">
    <property type="component" value="Unassembled WGS sequence"/>
</dbReference>
<proteinExistence type="predicted"/>